<sequence length="79" mass="8587">MARTRGAKSSSPSGRKRAPKETPVQGSMSEPPRPLVVPPPVEDAPLSPPARRYQTRSSSRPPKKKARVSESELIDLSEP</sequence>
<evidence type="ECO:0000256" key="1">
    <source>
        <dbReference type="SAM" id="MobiDB-lite"/>
    </source>
</evidence>
<dbReference type="EMBL" id="AM440877">
    <property type="protein sequence ID" value="CAN78479.1"/>
    <property type="molecule type" value="Genomic_DNA"/>
</dbReference>
<gene>
    <name evidence="2" type="ORF">VITISV_040837</name>
</gene>
<feature type="region of interest" description="Disordered" evidence="1">
    <location>
        <begin position="1"/>
        <end position="79"/>
    </location>
</feature>
<proteinExistence type="predicted"/>
<evidence type="ECO:0000313" key="2">
    <source>
        <dbReference type="EMBL" id="CAN78479.1"/>
    </source>
</evidence>
<protein>
    <submittedName>
        <fullName evidence="2">Uncharacterized protein</fullName>
    </submittedName>
</protein>
<dbReference type="AlphaFoldDB" id="A5AZ26"/>
<accession>A5AZ26</accession>
<feature type="compositionally biased region" description="Pro residues" evidence="1">
    <location>
        <begin position="31"/>
        <end position="48"/>
    </location>
</feature>
<name>A5AZ26_VITVI</name>
<reference evidence="2" key="1">
    <citation type="journal article" date="2007" name="PLoS ONE">
        <title>The first genome sequence of an elite grapevine cultivar (Pinot noir Vitis vinifera L.): coping with a highly heterozygous genome.</title>
        <authorList>
            <person name="Velasco R."/>
            <person name="Zharkikh A."/>
            <person name="Troggio M."/>
            <person name="Cartwright D.A."/>
            <person name="Cestaro A."/>
            <person name="Pruss D."/>
            <person name="Pindo M."/>
            <person name="FitzGerald L.M."/>
            <person name="Vezzulli S."/>
            <person name="Reid J."/>
            <person name="Malacarne G."/>
            <person name="Iliev D."/>
            <person name="Coppola G."/>
            <person name="Wardell B."/>
            <person name="Micheletti D."/>
            <person name="Macalma T."/>
            <person name="Facci M."/>
            <person name="Mitchell J.T."/>
            <person name="Perazzolli M."/>
            <person name="Eldredge G."/>
            <person name="Gatto P."/>
            <person name="Oyzerski R."/>
            <person name="Moretto M."/>
            <person name="Gutin N."/>
            <person name="Stefanini M."/>
            <person name="Chen Y."/>
            <person name="Segala C."/>
            <person name="Davenport C."/>
            <person name="Dematte L."/>
            <person name="Mraz A."/>
            <person name="Battilana J."/>
            <person name="Stormo K."/>
            <person name="Costa F."/>
            <person name="Tao Q."/>
            <person name="Si-Ammour A."/>
            <person name="Harkins T."/>
            <person name="Lackey A."/>
            <person name="Perbost C."/>
            <person name="Taillon B."/>
            <person name="Stella A."/>
            <person name="Solovyev V."/>
            <person name="Fawcett J.A."/>
            <person name="Sterck L."/>
            <person name="Vandepoele K."/>
            <person name="Grando S.M."/>
            <person name="Toppo S."/>
            <person name="Moser C."/>
            <person name="Lanchbury J."/>
            <person name="Bogden R."/>
            <person name="Skolnick M."/>
            <person name="Sgaramella V."/>
            <person name="Bhatnagar S.K."/>
            <person name="Fontana P."/>
            <person name="Gutin A."/>
            <person name="Van de Peer Y."/>
            <person name="Salamini F."/>
            <person name="Viola R."/>
        </authorList>
    </citation>
    <scope>NUCLEOTIDE SEQUENCE</scope>
</reference>
<organism evidence="2">
    <name type="scientific">Vitis vinifera</name>
    <name type="common">Grape</name>
    <dbReference type="NCBI Taxonomy" id="29760"/>
    <lineage>
        <taxon>Eukaryota</taxon>
        <taxon>Viridiplantae</taxon>
        <taxon>Streptophyta</taxon>
        <taxon>Embryophyta</taxon>
        <taxon>Tracheophyta</taxon>
        <taxon>Spermatophyta</taxon>
        <taxon>Magnoliopsida</taxon>
        <taxon>eudicotyledons</taxon>
        <taxon>Gunneridae</taxon>
        <taxon>Pentapetalae</taxon>
        <taxon>rosids</taxon>
        <taxon>Vitales</taxon>
        <taxon>Vitaceae</taxon>
        <taxon>Viteae</taxon>
        <taxon>Vitis</taxon>
    </lineage>
</organism>